<dbReference type="EMBL" id="AQGV01000015">
    <property type="protein sequence ID" value="MBE0370802.1"/>
    <property type="molecule type" value="Genomic_DNA"/>
</dbReference>
<organism evidence="2 3">
    <name type="scientific">Pseudoalteromonas aurantia 208</name>
    <dbReference type="NCBI Taxonomy" id="1314867"/>
    <lineage>
        <taxon>Bacteria</taxon>
        <taxon>Pseudomonadati</taxon>
        <taxon>Pseudomonadota</taxon>
        <taxon>Gammaproteobacteria</taxon>
        <taxon>Alteromonadales</taxon>
        <taxon>Pseudoalteromonadaceae</taxon>
        <taxon>Pseudoalteromonas</taxon>
    </lineage>
</organism>
<name>A0ABR9EJ95_9GAMM</name>
<gene>
    <name evidence="2" type="ORF">PAUR_b0903</name>
</gene>
<comment type="caution">
    <text evidence="2">The sequence shown here is derived from an EMBL/GenBank/DDBJ whole genome shotgun (WGS) entry which is preliminary data.</text>
</comment>
<feature type="signal peptide" evidence="1">
    <location>
        <begin position="1"/>
        <end position="25"/>
    </location>
</feature>
<evidence type="ECO:0008006" key="4">
    <source>
        <dbReference type="Google" id="ProtNLM"/>
    </source>
</evidence>
<dbReference type="Proteomes" id="UP000615755">
    <property type="component" value="Unassembled WGS sequence"/>
</dbReference>
<sequence length="143" mass="15918">MLMARYLHSLVMVTLLFAVMGQSFAAADLPCKMMMQHMTNSAHQHDSHKTSVYQSSAHHNHVEDMRSGNMAHNTMSHMMDVADEPDCCKTQCSCPPSGCVPFALALFNSKLLFHVATYTQPRFALMAFIDSPIQSLFKPPIVA</sequence>
<keyword evidence="3" id="KW-1185">Reference proteome</keyword>
<keyword evidence="1" id="KW-0732">Signal</keyword>
<proteinExistence type="predicted"/>
<reference evidence="2 3" key="1">
    <citation type="submission" date="2015-03" db="EMBL/GenBank/DDBJ databases">
        <title>Genome sequence of Pseudoalteromonas aurantia.</title>
        <authorList>
            <person name="Xie B.-B."/>
            <person name="Rong J.-C."/>
            <person name="Qin Q.-L."/>
            <person name="Zhang Y.-Z."/>
        </authorList>
    </citation>
    <scope>NUCLEOTIDE SEQUENCE [LARGE SCALE GENOMIC DNA]</scope>
    <source>
        <strain evidence="2 3">208</strain>
    </source>
</reference>
<accession>A0ABR9EJ95</accession>
<evidence type="ECO:0000313" key="3">
    <source>
        <dbReference type="Proteomes" id="UP000615755"/>
    </source>
</evidence>
<evidence type="ECO:0000313" key="2">
    <source>
        <dbReference type="EMBL" id="MBE0370802.1"/>
    </source>
</evidence>
<evidence type="ECO:0000256" key="1">
    <source>
        <dbReference type="SAM" id="SignalP"/>
    </source>
</evidence>
<feature type="chain" id="PRO_5047524667" description="CopL family metal-binding regulatory protein" evidence="1">
    <location>
        <begin position="26"/>
        <end position="143"/>
    </location>
</feature>
<protein>
    <recommendedName>
        <fullName evidence="4">CopL family metal-binding regulatory protein</fullName>
    </recommendedName>
</protein>